<dbReference type="GO" id="GO:0004497">
    <property type="term" value="F:monooxygenase activity"/>
    <property type="evidence" value="ECO:0007669"/>
    <property type="project" value="UniProtKB-KW"/>
</dbReference>
<dbReference type="OrthoDB" id="4463721at2"/>
<dbReference type="KEGG" id="hbh:E4T21_05450"/>
<name>A0A5C1NDK2_9GAMM</name>
<dbReference type="RefSeq" id="WP_149284066.1">
    <property type="nucleotide sequence ID" value="NZ_CP038437.2"/>
</dbReference>
<proteinExistence type="predicted"/>
<sequence>MIKIIIERRIMPGLEEEYEQAARQALRESLGASGFFGGESLVEQGHSDRRVMITKWRDLRAWKEWYTSEARLRAMQYLQPLLTEEEKIRIYEPAFPGL</sequence>
<gene>
    <name evidence="2" type="ORF">E4T21_05450</name>
</gene>
<dbReference type="Gene3D" id="3.30.70.100">
    <property type="match status" value="1"/>
</dbReference>
<reference evidence="2" key="1">
    <citation type="submission" date="2021-02" db="EMBL/GenBank/DDBJ databases">
        <title>Strain Y2R2, a novel species of the genus Halomonas.</title>
        <authorList>
            <person name="Huang H."/>
        </authorList>
    </citation>
    <scope>NUCLEOTIDE SEQUENCE</scope>
    <source>
        <strain evidence="2">Y2R2</strain>
    </source>
</reference>
<evidence type="ECO:0000313" key="2">
    <source>
        <dbReference type="EMBL" id="QEM81051.1"/>
    </source>
</evidence>
<dbReference type="EMBL" id="CP038437">
    <property type="protein sequence ID" value="QEM81051.1"/>
    <property type="molecule type" value="Genomic_DNA"/>
</dbReference>
<keyword evidence="3" id="KW-1185">Reference proteome</keyword>
<dbReference type="Pfam" id="PF03992">
    <property type="entry name" value="ABM"/>
    <property type="match status" value="1"/>
</dbReference>
<dbReference type="InterPro" id="IPR011008">
    <property type="entry name" value="Dimeric_a/b-barrel"/>
</dbReference>
<evidence type="ECO:0000259" key="1">
    <source>
        <dbReference type="PROSITE" id="PS51725"/>
    </source>
</evidence>
<dbReference type="AlphaFoldDB" id="A0A5C1NDK2"/>
<accession>A0A5C1NDK2</accession>
<dbReference type="InterPro" id="IPR007138">
    <property type="entry name" value="ABM_dom"/>
</dbReference>
<protein>
    <submittedName>
        <fullName evidence="2">Antibiotic biosynthesis monooxygenase</fullName>
    </submittedName>
</protein>
<dbReference type="Proteomes" id="UP000324285">
    <property type="component" value="Chromosome"/>
</dbReference>
<dbReference type="PROSITE" id="PS51725">
    <property type="entry name" value="ABM"/>
    <property type="match status" value="1"/>
</dbReference>
<organism evidence="2 3">
    <name type="scientific">Halomonas binhaiensis</name>
    <dbReference type="NCBI Taxonomy" id="2562282"/>
    <lineage>
        <taxon>Bacteria</taxon>
        <taxon>Pseudomonadati</taxon>
        <taxon>Pseudomonadota</taxon>
        <taxon>Gammaproteobacteria</taxon>
        <taxon>Oceanospirillales</taxon>
        <taxon>Halomonadaceae</taxon>
        <taxon>Halomonas</taxon>
    </lineage>
</organism>
<keyword evidence="2" id="KW-0560">Oxidoreductase</keyword>
<evidence type="ECO:0000313" key="3">
    <source>
        <dbReference type="Proteomes" id="UP000324285"/>
    </source>
</evidence>
<keyword evidence="2" id="KW-0503">Monooxygenase</keyword>
<feature type="domain" description="ABM" evidence="1">
    <location>
        <begin position="2"/>
        <end position="91"/>
    </location>
</feature>
<dbReference type="SUPFAM" id="SSF54909">
    <property type="entry name" value="Dimeric alpha+beta barrel"/>
    <property type="match status" value="1"/>
</dbReference>